<keyword evidence="2" id="KW-1185">Reference proteome</keyword>
<dbReference type="AlphaFoldDB" id="A0AAV0Y877"/>
<organism evidence="1 2">
    <name type="scientific">Macrosiphum euphorbiae</name>
    <name type="common">potato aphid</name>
    <dbReference type="NCBI Taxonomy" id="13131"/>
    <lineage>
        <taxon>Eukaryota</taxon>
        <taxon>Metazoa</taxon>
        <taxon>Ecdysozoa</taxon>
        <taxon>Arthropoda</taxon>
        <taxon>Hexapoda</taxon>
        <taxon>Insecta</taxon>
        <taxon>Pterygota</taxon>
        <taxon>Neoptera</taxon>
        <taxon>Paraneoptera</taxon>
        <taxon>Hemiptera</taxon>
        <taxon>Sternorrhyncha</taxon>
        <taxon>Aphidomorpha</taxon>
        <taxon>Aphidoidea</taxon>
        <taxon>Aphididae</taxon>
        <taxon>Macrosiphini</taxon>
        <taxon>Macrosiphum</taxon>
    </lineage>
</organism>
<protein>
    <submittedName>
        <fullName evidence="1">Uncharacterized protein</fullName>
    </submittedName>
</protein>
<gene>
    <name evidence="1" type="ORF">MEUPH1_LOCUS29984</name>
</gene>
<evidence type="ECO:0000313" key="2">
    <source>
        <dbReference type="Proteomes" id="UP001160148"/>
    </source>
</evidence>
<evidence type="ECO:0000313" key="1">
    <source>
        <dbReference type="EMBL" id="CAI6376636.1"/>
    </source>
</evidence>
<name>A0AAV0Y877_9HEMI</name>
<dbReference type="EMBL" id="CARXXK010001528">
    <property type="protein sequence ID" value="CAI6376636.1"/>
    <property type="molecule type" value="Genomic_DNA"/>
</dbReference>
<comment type="caution">
    <text evidence="1">The sequence shown here is derived from an EMBL/GenBank/DDBJ whole genome shotgun (WGS) entry which is preliminary data.</text>
</comment>
<proteinExistence type="predicted"/>
<reference evidence="1 2" key="1">
    <citation type="submission" date="2023-01" db="EMBL/GenBank/DDBJ databases">
        <authorList>
            <person name="Whitehead M."/>
        </authorList>
    </citation>
    <scope>NUCLEOTIDE SEQUENCE [LARGE SCALE GENOMIC DNA]</scope>
</reference>
<sequence length="142" mass="16376">MQEIVETTTELFSSGIISHLKSKIEPYLTSCDNSQLIEIQNMFHILETPFFKLKTEYQRIKYFESNNVFFKPKTIVLGFTKETKIVSGVERQVMVPVQGHLFCIKENLQHFFELPGVFDVAYQYTVSSMNNSNLSSFLNGST</sequence>
<dbReference type="Proteomes" id="UP001160148">
    <property type="component" value="Unassembled WGS sequence"/>
</dbReference>
<accession>A0AAV0Y877</accession>